<dbReference type="Pfam" id="PF00440">
    <property type="entry name" value="TetR_N"/>
    <property type="match status" value="1"/>
</dbReference>
<evidence type="ECO:0000259" key="5">
    <source>
        <dbReference type="PROSITE" id="PS50977"/>
    </source>
</evidence>
<evidence type="ECO:0000256" key="1">
    <source>
        <dbReference type="ARBA" id="ARBA00023015"/>
    </source>
</evidence>
<dbReference type="EMBL" id="QZKU01000125">
    <property type="protein sequence ID" value="RJP16659.1"/>
    <property type="molecule type" value="Genomic_DNA"/>
</dbReference>
<accession>A0A3A4NAF5</accession>
<dbReference type="Pfam" id="PF16925">
    <property type="entry name" value="TetR_C_13"/>
    <property type="match status" value="1"/>
</dbReference>
<dbReference type="InterPro" id="IPR001647">
    <property type="entry name" value="HTH_TetR"/>
</dbReference>
<evidence type="ECO:0000313" key="7">
    <source>
        <dbReference type="Proteomes" id="UP000265882"/>
    </source>
</evidence>
<gene>
    <name evidence="6" type="ORF">C4520_18105</name>
</gene>
<evidence type="ECO:0000256" key="4">
    <source>
        <dbReference type="PROSITE-ProRule" id="PRU00335"/>
    </source>
</evidence>
<dbReference type="PANTHER" id="PTHR47506:SF1">
    <property type="entry name" value="HTH-TYPE TRANSCRIPTIONAL REGULATOR YJDC"/>
    <property type="match status" value="1"/>
</dbReference>
<evidence type="ECO:0000256" key="3">
    <source>
        <dbReference type="ARBA" id="ARBA00023163"/>
    </source>
</evidence>
<dbReference type="GO" id="GO:0003677">
    <property type="term" value="F:DNA binding"/>
    <property type="evidence" value="ECO:0007669"/>
    <property type="project" value="UniProtKB-UniRule"/>
</dbReference>
<organism evidence="6 7">
    <name type="scientific">Abyssobacteria bacterium (strain SURF_5)</name>
    <dbReference type="NCBI Taxonomy" id="2093360"/>
    <lineage>
        <taxon>Bacteria</taxon>
        <taxon>Pseudomonadati</taxon>
        <taxon>Candidatus Hydrogenedentota</taxon>
        <taxon>Candidatus Abyssobacteria</taxon>
    </lineage>
</organism>
<dbReference type="SUPFAM" id="SSF48498">
    <property type="entry name" value="Tetracyclin repressor-like, C-terminal domain"/>
    <property type="match status" value="1"/>
</dbReference>
<keyword evidence="2 4" id="KW-0238">DNA-binding</keyword>
<dbReference type="AlphaFoldDB" id="A0A3A4NAF5"/>
<protein>
    <submittedName>
        <fullName evidence="6">TetR/AcrR family transcriptional regulator</fullName>
    </submittedName>
</protein>
<feature type="domain" description="HTH tetR-type" evidence="5">
    <location>
        <begin position="1"/>
        <end position="61"/>
    </location>
</feature>
<dbReference type="InterPro" id="IPR009057">
    <property type="entry name" value="Homeodomain-like_sf"/>
</dbReference>
<reference evidence="6 7" key="1">
    <citation type="journal article" date="2017" name="ISME J.">
        <title>Energy and carbon metabolisms in a deep terrestrial subsurface fluid microbial community.</title>
        <authorList>
            <person name="Momper L."/>
            <person name="Jungbluth S.P."/>
            <person name="Lee M.D."/>
            <person name="Amend J.P."/>
        </authorList>
    </citation>
    <scope>NUCLEOTIDE SEQUENCE [LARGE SCALE GENOMIC DNA]</scope>
    <source>
        <strain evidence="6">SURF_5</strain>
    </source>
</reference>
<evidence type="ECO:0000256" key="2">
    <source>
        <dbReference type="ARBA" id="ARBA00023125"/>
    </source>
</evidence>
<dbReference type="PANTHER" id="PTHR47506">
    <property type="entry name" value="TRANSCRIPTIONAL REGULATORY PROTEIN"/>
    <property type="match status" value="1"/>
</dbReference>
<dbReference type="InterPro" id="IPR011075">
    <property type="entry name" value="TetR_C"/>
</dbReference>
<feature type="DNA-binding region" description="H-T-H motif" evidence="4">
    <location>
        <begin position="24"/>
        <end position="43"/>
    </location>
</feature>
<dbReference type="InterPro" id="IPR036271">
    <property type="entry name" value="Tet_transcr_reg_TetR-rel_C_sf"/>
</dbReference>
<dbReference type="Gene3D" id="1.10.357.10">
    <property type="entry name" value="Tetracycline Repressor, domain 2"/>
    <property type="match status" value="1"/>
</dbReference>
<dbReference type="PROSITE" id="PS50977">
    <property type="entry name" value="HTH_TETR_2"/>
    <property type="match status" value="1"/>
</dbReference>
<name>A0A3A4NAF5_ABYX5</name>
<dbReference type="Proteomes" id="UP000265882">
    <property type="component" value="Unassembled WGS sequence"/>
</dbReference>
<keyword evidence="1" id="KW-0805">Transcription regulation</keyword>
<proteinExistence type="predicted"/>
<dbReference type="SUPFAM" id="SSF46689">
    <property type="entry name" value="Homeodomain-like"/>
    <property type="match status" value="1"/>
</dbReference>
<sequence length="196" mass="22838">MSARKKLVFTAARLFHAKGYNNTSVQDILEKSAVFRNNFYYHFQSKEQLGFEVLERRMSQWYEFVLNPSLDDRKLSARERINALLDRVSLLGCSKEGEFGCPFGNLALEMSCIHEPFRQKLSDFFRSISRRLTQCLEEGMKSGDFPQNLPSDEIADFAIALIQGSFLLRKTHRDPEIFQKNIEMLRRLFGEDKDHA</sequence>
<evidence type="ECO:0000313" key="6">
    <source>
        <dbReference type="EMBL" id="RJP16659.1"/>
    </source>
</evidence>
<keyword evidence="3" id="KW-0804">Transcription</keyword>
<dbReference type="PRINTS" id="PR00455">
    <property type="entry name" value="HTHTETR"/>
</dbReference>
<comment type="caution">
    <text evidence="6">The sequence shown here is derived from an EMBL/GenBank/DDBJ whole genome shotgun (WGS) entry which is preliminary data.</text>
</comment>